<dbReference type="GO" id="GO:0051301">
    <property type="term" value="P:cell division"/>
    <property type="evidence" value="ECO:0007669"/>
    <property type="project" value="UniProtKB-KW"/>
</dbReference>
<comment type="function">
    <text evidence="11">Positively regulates the activity of the minus-end directed microtubule motor protein dynein. May enhance dynein-mediated microtubule sliding by targeting dynein to the microtubule plus end. Required for several dynein- and microtubule-dependent processes.</text>
</comment>
<dbReference type="Pfam" id="PF24951">
    <property type="entry name" value="LisH_PAC1"/>
    <property type="match status" value="1"/>
</dbReference>
<comment type="subcellular location">
    <subcellularLocation>
        <location evidence="11">Cytoplasm</location>
        <location evidence="11">Cytoskeleton</location>
    </subcellularLocation>
    <subcellularLocation>
        <location evidence="11">Cytoplasm</location>
        <location evidence="11">Cytoskeleton</location>
        <location evidence="11">Microtubule organizing center</location>
        <location evidence="11">Centrosome</location>
    </subcellularLocation>
    <text evidence="11">Localizes to the plus end of microtubules and to the centrosome.</text>
</comment>
<evidence type="ECO:0000256" key="1">
    <source>
        <dbReference type="ARBA" id="ARBA00022448"/>
    </source>
</evidence>
<dbReference type="SUPFAM" id="SSF50978">
    <property type="entry name" value="WD40 repeat-like"/>
    <property type="match status" value="1"/>
</dbReference>
<dbReference type="FunFam" id="1.20.960.30:FF:000002">
    <property type="entry name" value="Platelet-activating factor acetylhydrolase ib"/>
    <property type="match status" value="1"/>
</dbReference>
<comment type="domain">
    <text evidence="11">Dimerization mediated by the LisH domain may be required to activate dynein.</text>
</comment>
<evidence type="ECO:0000256" key="6">
    <source>
        <dbReference type="ARBA" id="ARBA00022737"/>
    </source>
</evidence>
<evidence type="ECO:0000256" key="9">
    <source>
        <dbReference type="ARBA" id="ARBA00023212"/>
    </source>
</evidence>
<keyword evidence="1 11" id="KW-0813">Transport</keyword>
<feature type="repeat" description="WD" evidence="12">
    <location>
        <begin position="380"/>
        <end position="406"/>
    </location>
</feature>
<dbReference type="GO" id="GO:0030286">
    <property type="term" value="C:dynein complex"/>
    <property type="evidence" value="ECO:0007669"/>
    <property type="project" value="UniProtKB-ARBA"/>
</dbReference>
<dbReference type="PIRSF" id="PIRSF037647">
    <property type="entry name" value="Dynein_regulator_Lis1"/>
    <property type="match status" value="1"/>
</dbReference>
<dbReference type="GO" id="GO:0005874">
    <property type="term" value="C:microtubule"/>
    <property type="evidence" value="ECO:0007669"/>
    <property type="project" value="UniProtKB-KW"/>
</dbReference>
<keyword evidence="5 11" id="KW-0493">Microtubule</keyword>
<dbReference type="InterPro" id="IPR036322">
    <property type="entry name" value="WD40_repeat_dom_sf"/>
</dbReference>
<feature type="repeat" description="WD" evidence="12">
    <location>
        <begin position="265"/>
        <end position="306"/>
    </location>
</feature>
<evidence type="ECO:0000313" key="14">
    <source>
        <dbReference type="EMBL" id="OXA52776.1"/>
    </source>
</evidence>
<dbReference type="Pfam" id="PF00400">
    <property type="entry name" value="WD40"/>
    <property type="match status" value="7"/>
</dbReference>
<dbReference type="PROSITE" id="PS50896">
    <property type="entry name" value="LISH"/>
    <property type="match status" value="1"/>
</dbReference>
<dbReference type="EMBL" id="LNIX01000006">
    <property type="protein sequence ID" value="OXA52776.1"/>
    <property type="molecule type" value="Genomic_DNA"/>
</dbReference>
<name>A0A226E7Z0_FOLCA</name>
<dbReference type="Gene3D" id="2.130.10.10">
    <property type="entry name" value="YVTN repeat-like/Quinoprotein amine dehydrogenase"/>
    <property type="match status" value="1"/>
</dbReference>
<dbReference type="SMART" id="SM00320">
    <property type="entry name" value="WD40"/>
    <property type="match status" value="7"/>
</dbReference>
<feature type="repeat" description="WD" evidence="12">
    <location>
        <begin position="307"/>
        <end position="338"/>
    </location>
</feature>
<dbReference type="InterPro" id="IPR006594">
    <property type="entry name" value="LisH"/>
</dbReference>
<keyword evidence="9 11" id="KW-0206">Cytoskeleton</keyword>
<evidence type="ECO:0000256" key="8">
    <source>
        <dbReference type="ARBA" id="ARBA00023054"/>
    </source>
</evidence>
<feature type="repeat" description="WD" evidence="12">
    <location>
        <begin position="223"/>
        <end position="264"/>
    </location>
</feature>
<dbReference type="GO" id="GO:0007154">
    <property type="term" value="P:cell communication"/>
    <property type="evidence" value="ECO:0007669"/>
    <property type="project" value="UniProtKB-ARBA"/>
</dbReference>
<dbReference type="InterPro" id="IPR015943">
    <property type="entry name" value="WD40/YVTN_repeat-like_dom_sf"/>
</dbReference>
<dbReference type="CDD" id="cd00200">
    <property type="entry name" value="WD40"/>
    <property type="match status" value="1"/>
</dbReference>
<evidence type="ECO:0000256" key="7">
    <source>
        <dbReference type="ARBA" id="ARBA00022776"/>
    </source>
</evidence>
<dbReference type="GO" id="GO:0005813">
    <property type="term" value="C:centrosome"/>
    <property type="evidence" value="ECO:0007669"/>
    <property type="project" value="UniProtKB-SubCell"/>
</dbReference>
<reference evidence="14 15" key="1">
    <citation type="submission" date="2015-12" db="EMBL/GenBank/DDBJ databases">
        <title>The genome of Folsomia candida.</title>
        <authorList>
            <person name="Faddeeva A."/>
            <person name="Derks M.F."/>
            <person name="Anvar Y."/>
            <person name="Smit S."/>
            <person name="Van Straalen N."/>
            <person name="Roelofs D."/>
        </authorList>
    </citation>
    <scope>NUCLEOTIDE SEQUENCE [LARGE SCALE GENOMIC DNA]</scope>
    <source>
        <strain evidence="14 15">VU population</strain>
        <tissue evidence="14">Whole body</tissue>
    </source>
</reference>
<keyword evidence="3 12" id="KW-0853">WD repeat</keyword>
<dbReference type="OMA" id="WHVATKE"/>
<evidence type="ECO:0000256" key="2">
    <source>
        <dbReference type="ARBA" id="ARBA00022490"/>
    </source>
</evidence>
<proteinExistence type="inferred from homology"/>
<feature type="repeat" description="WD" evidence="12">
    <location>
        <begin position="407"/>
        <end position="448"/>
    </location>
</feature>
<dbReference type="GO" id="GO:0051225">
    <property type="term" value="P:spindle assembly"/>
    <property type="evidence" value="ECO:0007669"/>
    <property type="project" value="UniProtKB-ARBA"/>
</dbReference>
<dbReference type="GO" id="GO:0005737">
    <property type="term" value="C:cytoplasm"/>
    <property type="evidence" value="ECO:0007669"/>
    <property type="project" value="UniProtKB-UniRule"/>
</dbReference>
<dbReference type="GO" id="GO:1990234">
    <property type="term" value="C:transferase complex"/>
    <property type="evidence" value="ECO:0007669"/>
    <property type="project" value="UniProtKB-ARBA"/>
</dbReference>
<dbReference type="OrthoDB" id="674604at2759"/>
<comment type="similarity">
    <text evidence="11">Belongs to the WD repeat LIS1/nudF family.</text>
</comment>
<feature type="repeat" description="WD" evidence="12">
    <location>
        <begin position="449"/>
        <end position="483"/>
    </location>
</feature>
<evidence type="ECO:0000259" key="13">
    <source>
        <dbReference type="Pfam" id="PF24951"/>
    </source>
</evidence>
<dbReference type="PROSITE" id="PS00678">
    <property type="entry name" value="WD_REPEATS_1"/>
    <property type="match status" value="6"/>
</dbReference>
<evidence type="ECO:0000313" key="15">
    <source>
        <dbReference type="Proteomes" id="UP000198287"/>
    </source>
</evidence>
<dbReference type="Gene3D" id="1.20.960.30">
    <property type="match status" value="1"/>
</dbReference>
<dbReference type="SMART" id="SM00667">
    <property type="entry name" value="LisH"/>
    <property type="match status" value="1"/>
</dbReference>
<feature type="repeat" description="WD" evidence="12">
    <location>
        <begin position="181"/>
        <end position="222"/>
    </location>
</feature>
<dbReference type="FunFam" id="2.130.10.10:FF:000342">
    <property type="entry name" value="Nuclear distribution protein PAC1"/>
    <property type="match status" value="1"/>
</dbReference>
<dbReference type="PANTHER" id="PTHR22847">
    <property type="entry name" value="WD40 REPEAT PROTEIN"/>
    <property type="match status" value="1"/>
</dbReference>
<dbReference type="PANTHER" id="PTHR22847:SF637">
    <property type="entry name" value="WD REPEAT DOMAIN 5B"/>
    <property type="match status" value="1"/>
</dbReference>
<dbReference type="InterPro" id="IPR056795">
    <property type="entry name" value="PAC1-like_LisH-like_dom"/>
</dbReference>
<feature type="domain" description="PAC1-like LisH-like dimerisation" evidence="13">
    <location>
        <begin position="69"/>
        <end position="104"/>
    </location>
</feature>
<dbReference type="AlphaFoldDB" id="A0A226E7Z0"/>
<evidence type="ECO:0000256" key="5">
    <source>
        <dbReference type="ARBA" id="ARBA00022701"/>
    </source>
</evidence>
<dbReference type="SUPFAM" id="SSF109925">
    <property type="entry name" value="Lissencephaly-1 protein (Lis-1, PAF-AH alpha) N-terminal domain"/>
    <property type="match status" value="1"/>
</dbReference>
<dbReference type="PROSITE" id="PS50082">
    <property type="entry name" value="WD_REPEATS_2"/>
    <property type="match status" value="7"/>
</dbReference>
<dbReference type="GO" id="GO:0023052">
    <property type="term" value="P:signaling"/>
    <property type="evidence" value="ECO:0007669"/>
    <property type="project" value="UniProtKB-ARBA"/>
</dbReference>
<dbReference type="GO" id="GO:0051012">
    <property type="term" value="P:microtubule sliding"/>
    <property type="evidence" value="ECO:0007669"/>
    <property type="project" value="UniProtKB-UniRule"/>
</dbReference>
<accession>A0A226E7Z0</accession>
<keyword evidence="7 11" id="KW-0498">Mitosis</keyword>
<comment type="caution">
    <text evidence="14">The sequence shown here is derived from an EMBL/GenBank/DDBJ whole genome shotgun (WGS) entry which is preliminary data.</text>
</comment>
<keyword evidence="4 11" id="KW-0132">Cell division</keyword>
<dbReference type="InterPro" id="IPR037190">
    <property type="entry name" value="LIS1_N"/>
</dbReference>
<organism evidence="14 15">
    <name type="scientific">Folsomia candida</name>
    <name type="common">Springtail</name>
    <dbReference type="NCBI Taxonomy" id="158441"/>
    <lineage>
        <taxon>Eukaryota</taxon>
        <taxon>Metazoa</taxon>
        <taxon>Ecdysozoa</taxon>
        <taxon>Arthropoda</taxon>
        <taxon>Hexapoda</taxon>
        <taxon>Collembola</taxon>
        <taxon>Entomobryomorpha</taxon>
        <taxon>Isotomoidea</taxon>
        <taxon>Isotomidae</taxon>
        <taxon>Proisotominae</taxon>
        <taxon>Folsomia</taxon>
    </lineage>
</organism>
<dbReference type="HAMAP" id="MF_03141">
    <property type="entry name" value="lis1"/>
    <property type="match status" value="1"/>
</dbReference>
<dbReference type="InterPro" id="IPR019775">
    <property type="entry name" value="WD40_repeat_CS"/>
</dbReference>
<sequence length="483" mass="54360">MRMWLGWTEISGDEGGVCIKRRLGQMAMSVSQPAVAQIINIGLPTISSTTVVVSPSAVDVCFHNMVLSQKQREELNRAIADYLFTNGYTTSLEIFTKEVDIPVDSEKKFSGLLEKKWTSVIRLQKKVTEKELVVGEELKTRVMELESKLADQEREYISGAPTRERRSPSDWIPRPPEKFMLRGHRAPVNRVTFHPIYTLLASCSEDSTIRIWDFETGDHERTLKGHSDSVQDLTFDGNGKLLASCSADMSIKLWDMNGYECIKTLRGHDHNVSSLAFLGGGDFIISSSRDKTMKMWEISTGYCVRTFIGHREWIRMVKPNLDGSILASCSNDQTIRIWATGTRECRGELRDHDHVVECIAWAPESATVPICEGADNKKSSGPFLASGSRDKTIRIWDIGTNSCVTILVGHDNWIRGLVFHPGGKYLLSSSDDKTLRVWDLANKRCLKVLEAHSHFCTSLDFHPTQPFVVTGSVDQTVKVWECR</sequence>
<evidence type="ECO:0000256" key="12">
    <source>
        <dbReference type="PROSITE-ProRule" id="PRU00221"/>
    </source>
</evidence>
<evidence type="ECO:0000256" key="11">
    <source>
        <dbReference type="HAMAP-Rule" id="MF_03141"/>
    </source>
</evidence>
<dbReference type="STRING" id="158441.A0A226E7Z0"/>
<dbReference type="Proteomes" id="UP000198287">
    <property type="component" value="Unassembled WGS sequence"/>
</dbReference>
<evidence type="ECO:0000256" key="10">
    <source>
        <dbReference type="ARBA" id="ARBA00023306"/>
    </source>
</evidence>
<dbReference type="GO" id="GO:0070840">
    <property type="term" value="F:dynein complex binding"/>
    <property type="evidence" value="ECO:0007669"/>
    <property type="project" value="UniProtKB-UniRule"/>
</dbReference>
<dbReference type="GO" id="GO:0000132">
    <property type="term" value="P:establishment of mitotic spindle orientation"/>
    <property type="evidence" value="ECO:0007669"/>
    <property type="project" value="UniProtKB-UniRule"/>
</dbReference>
<keyword evidence="2 11" id="KW-0963">Cytoplasm</keyword>
<dbReference type="InterPro" id="IPR020472">
    <property type="entry name" value="WD40_PAC1"/>
</dbReference>
<dbReference type="InterPro" id="IPR001680">
    <property type="entry name" value="WD40_rpt"/>
</dbReference>
<gene>
    <name evidence="14" type="ORF">Fcan01_12497</name>
</gene>
<keyword evidence="10 11" id="KW-0131">Cell cycle</keyword>
<dbReference type="PRINTS" id="PR00320">
    <property type="entry name" value="GPROTEINBRPT"/>
</dbReference>
<keyword evidence="15" id="KW-1185">Reference proteome</keyword>
<keyword evidence="8 11" id="KW-0175">Coiled coil</keyword>
<protein>
    <recommendedName>
        <fullName evidence="11">Lissencephaly-1 homolog</fullName>
    </recommendedName>
</protein>
<dbReference type="InterPro" id="IPR017252">
    <property type="entry name" value="Dynein_regulator_LIS1"/>
</dbReference>
<evidence type="ECO:0000256" key="3">
    <source>
        <dbReference type="ARBA" id="ARBA00022574"/>
    </source>
</evidence>
<keyword evidence="6" id="KW-0677">Repeat</keyword>
<dbReference type="GO" id="GO:0051299">
    <property type="term" value="P:centrosome separation"/>
    <property type="evidence" value="ECO:0007669"/>
    <property type="project" value="UniProtKB-ARBA"/>
</dbReference>
<dbReference type="GO" id="GO:0006909">
    <property type="term" value="P:phagocytosis"/>
    <property type="evidence" value="ECO:0007669"/>
    <property type="project" value="UniProtKB-ARBA"/>
</dbReference>
<evidence type="ECO:0000256" key="4">
    <source>
        <dbReference type="ARBA" id="ARBA00022618"/>
    </source>
</evidence>
<dbReference type="PROSITE" id="PS50294">
    <property type="entry name" value="WD_REPEATS_REGION"/>
    <property type="match status" value="6"/>
</dbReference>